<keyword evidence="4" id="KW-0694">RNA-binding</keyword>
<proteinExistence type="inferred from homology"/>
<sequence length="65" mass="7609">MDCYFCQRNIKEVDFKNTEVLKNFISGLGKIRPRRKTNLCAKHQRKFATAVKRARHIGLLSTQTK</sequence>
<dbReference type="GO" id="GO:0022627">
    <property type="term" value="C:cytosolic small ribosomal subunit"/>
    <property type="evidence" value="ECO:0007669"/>
    <property type="project" value="TreeGrafter"/>
</dbReference>
<gene>
    <name evidence="4" type="primary">rpsR</name>
    <name evidence="6" type="ORF">A2365_01020</name>
</gene>
<dbReference type="Gene3D" id="4.10.640.10">
    <property type="entry name" value="Ribosomal protein S18"/>
    <property type="match status" value="1"/>
</dbReference>
<dbReference type="AlphaFoldDB" id="A0A1G2ENG7"/>
<comment type="caution">
    <text evidence="6">The sequence shown here is derived from an EMBL/GenBank/DDBJ whole genome shotgun (WGS) entry which is preliminary data.</text>
</comment>
<name>A0A1G2ENG7_9BACT</name>
<evidence type="ECO:0000256" key="5">
    <source>
        <dbReference type="RuleBase" id="RU003910"/>
    </source>
</evidence>
<dbReference type="PANTHER" id="PTHR13479">
    <property type="entry name" value="30S RIBOSOMAL PROTEIN S18"/>
    <property type="match status" value="1"/>
</dbReference>
<dbReference type="SUPFAM" id="SSF46911">
    <property type="entry name" value="Ribosomal protein S18"/>
    <property type="match status" value="1"/>
</dbReference>
<dbReference type="GO" id="GO:0003735">
    <property type="term" value="F:structural constituent of ribosome"/>
    <property type="evidence" value="ECO:0007669"/>
    <property type="project" value="InterPro"/>
</dbReference>
<evidence type="ECO:0000256" key="2">
    <source>
        <dbReference type="ARBA" id="ARBA00022980"/>
    </source>
</evidence>
<dbReference type="PRINTS" id="PR00974">
    <property type="entry name" value="RIBOSOMALS18"/>
</dbReference>
<evidence type="ECO:0000313" key="7">
    <source>
        <dbReference type="Proteomes" id="UP000177740"/>
    </source>
</evidence>
<comment type="function">
    <text evidence="4">Binds as a heterodimer with protein bS6 to the central domain of the 16S rRNA, where it helps stabilize the platform of the 30S subunit.</text>
</comment>
<evidence type="ECO:0000256" key="3">
    <source>
        <dbReference type="ARBA" id="ARBA00023274"/>
    </source>
</evidence>
<comment type="similarity">
    <text evidence="1 4 5">Belongs to the bacterial ribosomal protein bS18 family.</text>
</comment>
<evidence type="ECO:0000256" key="4">
    <source>
        <dbReference type="HAMAP-Rule" id="MF_00270"/>
    </source>
</evidence>
<keyword evidence="3 4" id="KW-0687">Ribonucleoprotein</keyword>
<dbReference type="Proteomes" id="UP000177740">
    <property type="component" value="Unassembled WGS sequence"/>
</dbReference>
<comment type="subunit">
    <text evidence="4">Part of the 30S ribosomal subunit. Forms a tight heterodimer with protein bS6.</text>
</comment>
<dbReference type="EMBL" id="MHMM01000011">
    <property type="protein sequence ID" value="OGZ27072.1"/>
    <property type="molecule type" value="Genomic_DNA"/>
</dbReference>
<dbReference type="InterPro" id="IPR036870">
    <property type="entry name" value="Ribosomal_bS18_sf"/>
</dbReference>
<evidence type="ECO:0000256" key="1">
    <source>
        <dbReference type="ARBA" id="ARBA00005589"/>
    </source>
</evidence>
<evidence type="ECO:0000313" key="6">
    <source>
        <dbReference type="EMBL" id="OGZ27072.1"/>
    </source>
</evidence>
<protein>
    <recommendedName>
        <fullName evidence="4">Small ribosomal subunit protein bS18</fullName>
    </recommendedName>
</protein>
<dbReference type="NCBIfam" id="TIGR00165">
    <property type="entry name" value="S18"/>
    <property type="match status" value="1"/>
</dbReference>
<accession>A0A1G2ENG7</accession>
<dbReference type="PANTHER" id="PTHR13479:SF40">
    <property type="entry name" value="SMALL RIBOSOMAL SUBUNIT PROTEIN BS18M"/>
    <property type="match status" value="1"/>
</dbReference>
<keyword evidence="4" id="KW-0699">rRNA-binding</keyword>
<dbReference type="Pfam" id="PF01084">
    <property type="entry name" value="Ribosomal_S18"/>
    <property type="match status" value="1"/>
</dbReference>
<dbReference type="GO" id="GO:0006412">
    <property type="term" value="P:translation"/>
    <property type="evidence" value="ECO:0007669"/>
    <property type="project" value="UniProtKB-UniRule"/>
</dbReference>
<dbReference type="STRING" id="1801677.A2365_01020"/>
<organism evidence="6 7">
    <name type="scientific">Candidatus Nealsonbacteria bacterium RIFOXYB1_FULL_40_15</name>
    <dbReference type="NCBI Taxonomy" id="1801677"/>
    <lineage>
        <taxon>Bacteria</taxon>
        <taxon>Candidatus Nealsoniibacteriota</taxon>
    </lineage>
</organism>
<keyword evidence="2 4" id="KW-0689">Ribosomal protein</keyword>
<dbReference type="HAMAP" id="MF_00270">
    <property type="entry name" value="Ribosomal_bS18"/>
    <property type="match status" value="1"/>
</dbReference>
<reference evidence="6 7" key="1">
    <citation type="journal article" date="2016" name="Nat. Commun.">
        <title>Thousands of microbial genomes shed light on interconnected biogeochemical processes in an aquifer system.</title>
        <authorList>
            <person name="Anantharaman K."/>
            <person name="Brown C.T."/>
            <person name="Hug L.A."/>
            <person name="Sharon I."/>
            <person name="Castelle C.J."/>
            <person name="Probst A.J."/>
            <person name="Thomas B.C."/>
            <person name="Singh A."/>
            <person name="Wilkins M.J."/>
            <person name="Karaoz U."/>
            <person name="Brodie E.L."/>
            <person name="Williams K.H."/>
            <person name="Hubbard S.S."/>
            <person name="Banfield J.F."/>
        </authorList>
    </citation>
    <scope>NUCLEOTIDE SEQUENCE [LARGE SCALE GENOMIC DNA]</scope>
</reference>
<dbReference type="InterPro" id="IPR001648">
    <property type="entry name" value="Ribosomal_bS18"/>
</dbReference>
<dbReference type="GO" id="GO:0070181">
    <property type="term" value="F:small ribosomal subunit rRNA binding"/>
    <property type="evidence" value="ECO:0007669"/>
    <property type="project" value="TreeGrafter"/>
</dbReference>